<dbReference type="Proteomes" id="UP000595140">
    <property type="component" value="Unassembled WGS sequence"/>
</dbReference>
<gene>
    <name evidence="1" type="ORF">CCAM_LOCUS39023</name>
</gene>
<evidence type="ECO:0000313" key="1">
    <source>
        <dbReference type="EMBL" id="VFQ97247.1"/>
    </source>
</evidence>
<sequence length="128" mass="14217">MNFTQFLAISRNCEITSSNPVCFSTPSISSELVVEFLPNITFVEKLSSYASFLVISSRSTIPKQYTSLLKGLKLSGHSKTLSETLKLEVVVSPLEFKTLASQNFDIFGSKSRSSSMHLEHKPLCTTFK</sequence>
<reference evidence="1 2" key="1">
    <citation type="submission" date="2018-04" db="EMBL/GenBank/DDBJ databases">
        <authorList>
            <person name="Vogel A."/>
        </authorList>
    </citation>
    <scope>NUCLEOTIDE SEQUENCE [LARGE SCALE GENOMIC DNA]</scope>
</reference>
<proteinExistence type="predicted"/>
<name>A0A484N9K9_9ASTE</name>
<dbReference type="EMBL" id="OOIL02006492">
    <property type="protein sequence ID" value="VFQ97247.1"/>
    <property type="molecule type" value="Genomic_DNA"/>
</dbReference>
<organism evidence="1 2">
    <name type="scientific">Cuscuta campestris</name>
    <dbReference type="NCBI Taxonomy" id="132261"/>
    <lineage>
        <taxon>Eukaryota</taxon>
        <taxon>Viridiplantae</taxon>
        <taxon>Streptophyta</taxon>
        <taxon>Embryophyta</taxon>
        <taxon>Tracheophyta</taxon>
        <taxon>Spermatophyta</taxon>
        <taxon>Magnoliopsida</taxon>
        <taxon>eudicotyledons</taxon>
        <taxon>Gunneridae</taxon>
        <taxon>Pentapetalae</taxon>
        <taxon>asterids</taxon>
        <taxon>lamiids</taxon>
        <taxon>Solanales</taxon>
        <taxon>Convolvulaceae</taxon>
        <taxon>Cuscuteae</taxon>
        <taxon>Cuscuta</taxon>
        <taxon>Cuscuta subgen. Grammica</taxon>
        <taxon>Cuscuta sect. Cleistogrammica</taxon>
    </lineage>
</organism>
<dbReference type="AlphaFoldDB" id="A0A484N9K9"/>
<evidence type="ECO:0000313" key="2">
    <source>
        <dbReference type="Proteomes" id="UP000595140"/>
    </source>
</evidence>
<protein>
    <submittedName>
        <fullName evidence="1">Uncharacterized protein</fullName>
    </submittedName>
</protein>
<keyword evidence="2" id="KW-1185">Reference proteome</keyword>
<accession>A0A484N9K9</accession>